<accession>A0A9N9JTN8</accession>
<name>A0A9N9JTN8_9GLOM</name>
<evidence type="ECO:0000313" key="1">
    <source>
        <dbReference type="EMBL" id="CAG8793147.1"/>
    </source>
</evidence>
<comment type="caution">
    <text evidence="1">The sequence shown here is derived from an EMBL/GenBank/DDBJ whole genome shotgun (WGS) entry which is preliminary data.</text>
</comment>
<organism evidence="1 2">
    <name type="scientific">Dentiscutata erythropus</name>
    <dbReference type="NCBI Taxonomy" id="1348616"/>
    <lineage>
        <taxon>Eukaryota</taxon>
        <taxon>Fungi</taxon>
        <taxon>Fungi incertae sedis</taxon>
        <taxon>Mucoromycota</taxon>
        <taxon>Glomeromycotina</taxon>
        <taxon>Glomeromycetes</taxon>
        <taxon>Diversisporales</taxon>
        <taxon>Gigasporaceae</taxon>
        <taxon>Dentiscutata</taxon>
    </lineage>
</organism>
<protein>
    <submittedName>
        <fullName evidence="1">14129_t:CDS:1</fullName>
    </submittedName>
</protein>
<dbReference type="AlphaFoldDB" id="A0A9N9JTN8"/>
<gene>
    <name evidence="1" type="ORF">DERYTH_LOCUS21830</name>
</gene>
<reference evidence="1" key="1">
    <citation type="submission" date="2021-06" db="EMBL/GenBank/DDBJ databases">
        <authorList>
            <person name="Kallberg Y."/>
            <person name="Tangrot J."/>
            <person name="Rosling A."/>
        </authorList>
    </citation>
    <scope>NUCLEOTIDE SEQUENCE</scope>
    <source>
        <strain evidence="1">MA453B</strain>
    </source>
</reference>
<evidence type="ECO:0000313" key="2">
    <source>
        <dbReference type="Proteomes" id="UP000789405"/>
    </source>
</evidence>
<feature type="non-terminal residue" evidence="1">
    <location>
        <position position="1"/>
    </location>
</feature>
<dbReference type="Proteomes" id="UP000789405">
    <property type="component" value="Unassembled WGS sequence"/>
</dbReference>
<proteinExistence type="predicted"/>
<sequence length="48" mass="5456">RLKSTLNTSHTTRIHRLNPKAHNSEAQLGSLIFRLLAAEPDKQKSKFT</sequence>
<dbReference type="EMBL" id="CAJVPY010028737">
    <property type="protein sequence ID" value="CAG8793147.1"/>
    <property type="molecule type" value="Genomic_DNA"/>
</dbReference>
<keyword evidence="2" id="KW-1185">Reference proteome</keyword>